<evidence type="ECO:0000313" key="1">
    <source>
        <dbReference type="EMBL" id="OJA09151.1"/>
    </source>
</evidence>
<dbReference type="Proteomes" id="UP000183567">
    <property type="component" value="Unassembled WGS sequence"/>
</dbReference>
<protein>
    <submittedName>
        <fullName evidence="1">Uncharacterized protein</fullName>
    </submittedName>
</protein>
<keyword evidence="2" id="KW-1185">Reference proteome</keyword>
<name>A0A1J8PKS6_9AGAM</name>
<accession>A0A1J8PKS6</accession>
<evidence type="ECO:0000313" key="2">
    <source>
        <dbReference type="Proteomes" id="UP000183567"/>
    </source>
</evidence>
<gene>
    <name evidence="1" type="ORF">AZE42_13148</name>
</gene>
<reference evidence="1 2" key="1">
    <citation type="submission" date="2016-03" db="EMBL/GenBank/DDBJ databases">
        <title>Comparative genomics of the ectomycorrhizal sister species Rhizopogon vinicolor and Rhizopogon vesiculosus (Basidiomycota: Boletales) reveals a divergence of the mating type B locus.</title>
        <authorList>
            <person name="Mujic A.B."/>
            <person name="Kuo A."/>
            <person name="Tritt A."/>
            <person name="Lipzen A."/>
            <person name="Chen C."/>
            <person name="Johnson J."/>
            <person name="Sharma A."/>
            <person name="Barry K."/>
            <person name="Grigoriev I.V."/>
            <person name="Spatafora J.W."/>
        </authorList>
    </citation>
    <scope>NUCLEOTIDE SEQUENCE [LARGE SCALE GENOMIC DNA]</scope>
    <source>
        <strain evidence="1 2">AM-OR11-056</strain>
    </source>
</reference>
<comment type="caution">
    <text evidence="1">The sequence shown here is derived from an EMBL/GenBank/DDBJ whole genome shotgun (WGS) entry which is preliminary data.</text>
</comment>
<dbReference type="OrthoDB" id="10545799at2759"/>
<proteinExistence type="predicted"/>
<sequence length="165" mass="18687">MSPIYCNTILGCLNARDFIQNGIHREGGSNFPLGPSLISHASGSRHPVNLSVVVETKKTTETDSLDGQSGWRPPVDEHSMLRRDTRYMWSSYRLLAKANRGMRRLRREDWQALQILIMSCPLSVAMVSSPSRDNMMRDDELIGDVHHSFRRTGFYSATTSNSELM</sequence>
<dbReference type="EMBL" id="LVVM01006012">
    <property type="protein sequence ID" value="OJA09151.1"/>
    <property type="molecule type" value="Genomic_DNA"/>
</dbReference>
<organism evidence="1 2">
    <name type="scientific">Rhizopogon vesiculosus</name>
    <dbReference type="NCBI Taxonomy" id="180088"/>
    <lineage>
        <taxon>Eukaryota</taxon>
        <taxon>Fungi</taxon>
        <taxon>Dikarya</taxon>
        <taxon>Basidiomycota</taxon>
        <taxon>Agaricomycotina</taxon>
        <taxon>Agaricomycetes</taxon>
        <taxon>Agaricomycetidae</taxon>
        <taxon>Boletales</taxon>
        <taxon>Suillineae</taxon>
        <taxon>Rhizopogonaceae</taxon>
        <taxon>Rhizopogon</taxon>
    </lineage>
</organism>
<dbReference type="AlphaFoldDB" id="A0A1J8PKS6"/>